<dbReference type="EMBL" id="GL379817">
    <property type="protein sequence ID" value="EGT46313.1"/>
    <property type="molecule type" value="Genomic_DNA"/>
</dbReference>
<protein>
    <submittedName>
        <fullName evidence="2">Uncharacterized protein</fullName>
    </submittedName>
</protein>
<dbReference type="InParanoid" id="G0MWX2"/>
<accession>G0MWX2</accession>
<sequence>MVAREILIFFPINSLLVIAESIAIIYIFSAKLYDMKDYKTHYYYQFFLFWTIFIFFFLVKVGLEYFDSKNHETDYTKRCHQDLKLALGGISFSFYYACYALLFKGPFTVPFFFGFYLLNTLTLYLYFLFIKNTRLIRCSEHQPLHNRVVYIQCALYFLIFFGNMIRTSTSAPIDSSKICSNIVCFGISVYMLMMWTPMSADFVLLILGKGGRRESAQEMEEERAEEETRNVRIELMEI</sequence>
<feature type="transmembrane region" description="Helical" evidence="1">
    <location>
        <begin position="185"/>
        <end position="207"/>
    </location>
</feature>
<organism evidence="3">
    <name type="scientific">Caenorhabditis brenneri</name>
    <name type="common">Nematode worm</name>
    <dbReference type="NCBI Taxonomy" id="135651"/>
    <lineage>
        <taxon>Eukaryota</taxon>
        <taxon>Metazoa</taxon>
        <taxon>Ecdysozoa</taxon>
        <taxon>Nematoda</taxon>
        <taxon>Chromadorea</taxon>
        <taxon>Rhabditida</taxon>
        <taxon>Rhabditina</taxon>
        <taxon>Rhabditomorpha</taxon>
        <taxon>Rhabditoidea</taxon>
        <taxon>Rhabditidae</taxon>
        <taxon>Peloderinae</taxon>
        <taxon>Caenorhabditis</taxon>
    </lineage>
</organism>
<feature type="transmembrane region" description="Helical" evidence="1">
    <location>
        <begin position="148"/>
        <end position="165"/>
    </location>
</feature>
<keyword evidence="1" id="KW-0812">Transmembrane</keyword>
<keyword evidence="1" id="KW-0472">Membrane</keyword>
<dbReference type="HOGENOM" id="CLU_1166733_0_0_1"/>
<evidence type="ECO:0000313" key="3">
    <source>
        <dbReference type="Proteomes" id="UP000008068"/>
    </source>
</evidence>
<feature type="transmembrane region" description="Helical" evidence="1">
    <location>
        <begin position="7"/>
        <end position="30"/>
    </location>
</feature>
<evidence type="ECO:0000256" key="1">
    <source>
        <dbReference type="SAM" id="Phobius"/>
    </source>
</evidence>
<feature type="transmembrane region" description="Helical" evidence="1">
    <location>
        <begin position="83"/>
        <end position="103"/>
    </location>
</feature>
<reference evidence="3" key="1">
    <citation type="submission" date="2011-07" db="EMBL/GenBank/DDBJ databases">
        <authorList>
            <consortium name="Caenorhabditis brenneri Sequencing and Analysis Consortium"/>
            <person name="Wilson R.K."/>
        </authorList>
    </citation>
    <scope>NUCLEOTIDE SEQUENCE [LARGE SCALE GENOMIC DNA]</scope>
    <source>
        <strain evidence="3">PB2801</strain>
    </source>
</reference>
<dbReference type="AlphaFoldDB" id="G0MWX2"/>
<dbReference type="Proteomes" id="UP000008068">
    <property type="component" value="Unassembled WGS sequence"/>
</dbReference>
<proteinExistence type="predicted"/>
<feature type="transmembrane region" description="Helical" evidence="1">
    <location>
        <begin position="109"/>
        <end position="127"/>
    </location>
</feature>
<dbReference type="eggNOG" id="ENOG502TK17">
    <property type="taxonomic scope" value="Eukaryota"/>
</dbReference>
<gene>
    <name evidence="2" type="ORF">CAEBREN_28878</name>
</gene>
<evidence type="ECO:0000313" key="2">
    <source>
        <dbReference type="EMBL" id="EGT46313.1"/>
    </source>
</evidence>
<keyword evidence="1" id="KW-1133">Transmembrane helix</keyword>
<keyword evidence="3" id="KW-1185">Reference proteome</keyword>
<name>G0MWX2_CAEBE</name>
<feature type="transmembrane region" description="Helical" evidence="1">
    <location>
        <begin position="42"/>
        <end position="63"/>
    </location>
</feature>